<comment type="caution">
    <text evidence="2">The sequence shown here is derived from an EMBL/GenBank/DDBJ whole genome shotgun (WGS) entry which is preliminary data.</text>
</comment>
<name>A0ABV6YM30_UNCEI</name>
<proteinExistence type="predicted"/>
<reference evidence="2 3" key="1">
    <citation type="submission" date="2024-09" db="EMBL/GenBank/DDBJ databases">
        <authorList>
            <person name="D'Angelo T."/>
        </authorList>
    </citation>
    <scope>NUCLEOTIDE SEQUENCE [LARGE SCALE GENOMIC DNA]</scope>
    <source>
        <strain evidence="2">SAG AM-320-E07</strain>
    </source>
</reference>
<evidence type="ECO:0000256" key="1">
    <source>
        <dbReference type="SAM" id="MobiDB-lite"/>
    </source>
</evidence>
<feature type="non-terminal residue" evidence="2">
    <location>
        <position position="375"/>
    </location>
</feature>
<dbReference type="EMBL" id="JBHPKH010000148">
    <property type="protein sequence ID" value="MFC1573395.1"/>
    <property type="molecule type" value="Genomic_DNA"/>
</dbReference>
<evidence type="ECO:0008006" key="4">
    <source>
        <dbReference type="Google" id="ProtNLM"/>
    </source>
</evidence>
<dbReference type="Proteomes" id="UP001593833">
    <property type="component" value="Unassembled WGS sequence"/>
</dbReference>
<feature type="compositionally biased region" description="Basic and acidic residues" evidence="1">
    <location>
        <begin position="48"/>
        <end position="75"/>
    </location>
</feature>
<sequence length="375" mass="41257">MRVVLVLVGALIGTLFCIGDSSADGVSCTHIPTCALLSAATGVPDVLMDARHLPPPQTEEKKRVPKDDRKRRSEKSDDDDDDDSDNCIFDLLCGIFDIMSLSDSDSDEPGKVVVVEPPVVAPGEVRLRDDPIGAEFTVDPIDMRQANVVGWSAPGGEKAGGDILCRFPRGVAVRVFGTAYYDDATWFSVPCADAPDTRGWVRAGHLVRVEEESLDSYDQTGDDYAKLPSDPDAEQPSLHIVREPMLPDPIPDWQISFHFSPAWSMHSGSEELTDYIGLHLRAGLGVKYFPSSMFTLGFRTEFAFNDGDPEFDYETSTTFDSPTDSNIRMFVNTLLVGMHIPLDDVDPIWLTIEAGPAVYRVKERADITYRTFDGG</sequence>
<accession>A0ABV6YM30</accession>
<keyword evidence="3" id="KW-1185">Reference proteome</keyword>
<evidence type="ECO:0000313" key="3">
    <source>
        <dbReference type="Proteomes" id="UP001593833"/>
    </source>
</evidence>
<feature type="region of interest" description="Disordered" evidence="1">
    <location>
        <begin position="48"/>
        <end position="82"/>
    </location>
</feature>
<protein>
    <recommendedName>
        <fullName evidence="4">SH3b domain-containing protein</fullName>
    </recommendedName>
</protein>
<gene>
    <name evidence="2" type="ORF">ACFL6M_07335</name>
</gene>
<evidence type="ECO:0000313" key="2">
    <source>
        <dbReference type="EMBL" id="MFC1573395.1"/>
    </source>
</evidence>
<organism evidence="2 3">
    <name type="scientific">Eiseniibacteriota bacterium</name>
    <dbReference type="NCBI Taxonomy" id="2212470"/>
    <lineage>
        <taxon>Bacteria</taxon>
        <taxon>Candidatus Eiseniibacteriota</taxon>
    </lineage>
</organism>